<evidence type="ECO:0000313" key="2">
    <source>
        <dbReference type="EMBL" id="BAD58775.1"/>
    </source>
</evidence>
<protein>
    <submittedName>
        <fullName evidence="2">Uncharacterized protein</fullName>
    </submittedName>
</protein>
<accession>Q5YSR6</accession>
<gene>
    <name evidence="2" type="ordered locus">NFA_39270</name>
</gene>
<reference evidence="2 3" key="1">
    <citation type="journal article" date="2004" name="Proc. Natl. Acad. Sci. U.S.A.">
        <title>The complete genomic sequence of Nocardia farcinica IFM 10152.</title>
        <authorList>
            <person name="Ishikawa J."/>
            <person name="Yamashita A."/>
            <person name="Mikami Y."/>
            <person name="Hoshino Y."/>
            <person name="Kurita H."/>
            <person name="Hotta K."/>
            <person name="Shiba T."/>
            <person name="Hattori M."/>
        </authorList>
    </citation>
    <scope>NUCLEOTIDE SEQUENCE [LARGE SCALE GENOMIC DNA]</scope>
    <source>
        <strain evidence="2 3">IFM 10152</strain>
    </source>
</reference>
<organism evidence="2 3">
    <name type="scientific">Nocardia farcinica (strain IFM 10152)</name>
    <dbReference type="NCBI Taxonomy" id="247156"/>
    <lineage>
        <taxon>Bacteria</taxon>
        <taxon>Bacillati</taxon>
        <taxon>Actinomycetota</taxon>
        <taxon>Actinomycetes</taxon>
        <taxon>Mycobacteriales</taxon>
        <taxon>Nocardiaceae</taxon>
        <taxon>Nocardia</taxon>
    </lineage>
</organism>
<dbReference type="AlphaFoldDB" id="Q5YSR6"/>
<sequence>MNLGRSTNYRRPRHISNPQPAKQSHTTSATSRHCLGRSMNDNIESGYHPEVFRDRPLYSIVVHEFGHVLDITSARRTRRGAASELANHFGAHYPQQPGEKGMQFLSRMSRWIGLLSGYSFVNGNRQGQLNPGEAVANAFAEVEIGGDRASEPAQVLYRLLITEFRRGR</sequence>
<dbReference type="EMBL" id="AP006618">
    <property type="protein sequence ID" value="BAD58775.1"/>
    <property type="molecule type" value="Genomic_DNA"/>
</dbReference>
<dbReference type="HOGENOM" id="CLU_1584769_0_0_11"/>
<dbReference type="eggNOG" id="COG1196">
    <property type="taxonomic scope" value="Bacteria"/>
</dbReference>
<feature type="region of interest" description="Disordered" evidence="1">
    <location>
        <begin position="1"/>
        <end position="40"/>
    </location>
</feature>
<keyword evidence="3" id="KW-1185">Reference proteome</keyword>
<proteinExistence type="predicted"/>
<dbReference type="Proteomes" id="UP000006820">
    <property type="component" value="Chromosome"/>
</dbReference>
<name>Q5YSR6_NOCFA</name>
<feature type="compositionally biased region" description="Polar residues" evidence="1">
    <location>
        <begin position="16"/>
        <end position="31"/>
    </location>
</feature>
<evidence type="ECO:0000313" key="3">
    <source>
        <dbReference type="Proteomes" id="UP000006820"/>
    </source>
</evidence>
<dbReference type="KEGG" id="nfa:NFA_39270"/>
<evidence type="ECO:0000256" key="1">
    <source>
        <dbReference type="SAM" id="MobiDB-lite"/>
    </source>
</evidence>
<dbReference type="STRING" id="247156.NFA_39270"/>